<accession>A0A9W5X4K2</accession>
<dbReference type="GO" id="GO:0046872">
    <property type="term" value="F:metal ion binding"/>
    <property type="evidence" value="ECO:0007669"/>
    <property type="project" value="InterPro"/>
</dbReference>
<keyword evidence="3" id="KW-1185">Reference proteome</keyword>
<gene>
    <name evidence="2" type="ORF">GCM10011409_12150</name>
</gene>
<dbReference type="AlphaFoldDB" id="A0A9W5X4K2"/>
<organism evidence="2 3">
    <name type="scientific">Lentibacillus populi</name>
    <dbReference type="NCBI Taxonomy" id="1827502"/>
    <lineage>
        <taxon>Bacteria</taxon>
        <taxon>Bacillati</taxon>
        <taxon>Bacillota</taxon>
        <taxon>Bacilli</taxon>
        <taxon>Bacillales</taxon>
        <taxon>Bacillaceae</taxon>
        <taxon>Lentibacillus</taxon>
    </lineage>
</organism>
<dbReference type="GO" id="GO:0007155">
    <property type="term" value="P:cell adhesion"/>
    <property type="evidence" value="ECO:0007669"/>
    <property type="project" value="InterPro"/>
</dbReference>
<dbReference type="PRINTS" id="PR00691">
    <property type="entry name" value="ADHESINB"/>
</dbReference>
<dbReference type="PANTHER" id="PTHR42953">
    <property type="entry name" value="HIGH-AFFINITY ZINC UPTAKE SYSTEM PROTEIN ZNUA-RELATED"/>
    <property type="match status" value="1"/>
</dbReference>
<protein>
    <submittedName>
        <fullName evidence="2">Adhesin</fullName>
    </submittedName>
</protein>
<reference evidence="2" key="1">
    <citation type="journal article" date="2014" name="Int. J. Syst. Evol. Microbiol.">
        <title>Complete genome sequence of Corynebacterium casei LMG S-19264T (=DSM 44701T), isolated from a smear-ripened cheese.</title>
        <authorList>
            <consortium name="US DOE Joint Genome Institute (JGI-PGF)"/>
            <person name="Walter F."/>
            <person name="Albersmeier A."/>
            <person name="Kalinowski J."/>
            <person name="Ruckert C."/>
        </authorList>
    </citation>
    <scope>NUCLEOTIDE SEQUENCE</scope>
    <source>
        <strain evidence="2">CGMCC 1.15454</strain>
    </source>
</reference>
<evidence type="ECO:0000313" key="2">
    <source>
        <dbReference type="EMBL" id="GGB36293.1"/>
    </source>
</evidence>
<dbReference type="Pfam" id="PF01297">
    <property type="entry name" value="ZnuA"/>
    <property type="match status" value="1"/>
</dbReference>
<dbReference type="PANTHER" id="PTHR42953:SF8">
    <property type="entry name" value="ZINT DOMAIN-CONTAINING PROTEIN"/>
    <property type="match status" value="1"/>
</dbReference>
<name>A0A9W5X4K2_9BACI</name>
<dbReference type="SUPFAM" id="SSF53807">
    <property type="entry name" value="Helical backbone' metal receptor"/>
    <property type="match status" value="1"/>
</dbReference>
<evidence type="ECO:0000256" key="1">
    <source>
        <dbReference type="SAM" id="SignalP"/>
    </source>
</evidence>
<comment type="caution">
    <text evidence="2">The sequence shown here is derived from an EMBL/GenBank/DDBJ whole genome shotgun (WGS) entry which is preliminary data.</text>
</comment>
<dbReference type="InterPro" id="IPR006127">
    <property type="entry name" value="ZnuA-like"/>
</dbReference>
<sequence>MKRNVIIITFILLALTVAGCNAAKDSDKEGLTIYTSIYPIQYAVERIGGDTVDAKSVYPPGVDAHTYEPTTKTMTSIASGDAFIYLGAGMEGFAESAADALQSEGVQLVELGKHEELFHTDAEHHEDADHADDGHHHGDHNPHIWLDPLRMIDMADLIKQELIELNPDKKTLYTDNFNALKEDLLNLDNSYQETLKAKANKKILVTHAAYGYWEERYGIEQVAIKGLSSSDEPSQKELTSIIDQAKEYKLHYILFEQNSSDRVSTIMQDQLGAKVLRIHNLSVLTEDDIKNEEDYLSLMKHNLEVLDKAIDEGR</sequence>
<feature type="chain" id="PRO_5040889553" evidence="1">
    <location>
        <begin position="23"/>
        <end position="314"/>
    </location>
</feature>
<keyword evidence="1" id="KW-0732">Signal</keyword>
<dbReference type="PROSITE" id="PS51257">
    <property type="entry name" value="PROKAR_LIPOPROTEIN"/>
    <property type="match status" value="1"/>
</dbReference>
<evidence type="ECO:0000313" key="3">
    <source>
        <dbReference type="Proteomes" id="UP000621492"/>
    </source>
</evidence>
<dbReference type="Gene3D" id="3.40.50.1980">
    <property type="entry name" value="Nitrogenase molybdenum iron protein domain"/>
    <property type="match status" value="2"/>
</dbReference>
<dbReference type="InterPro" id="IPR006129">
    <property type="entry name" value="AdhesinB"/>
</dbReference>
<dbReference type="GO" id="GO:0030001">
    <property type="term" value="P:metal ion transport"/>
    <property type="evidence" value="ECO:0007669"/>
    <property type="project" value="InterPro"/>
</dbReference>
<feature type="signal peptide" evidence="1">
    <location>
        <begin position="1"/>
        <end position="22"/>
    </location>
</feature>
<dbReference type="Proteomes" id="UP000621492">
    <property type="component" value="Unassembled WGS sequence"/>
</dbReference>
<proteinExistence type="predicted"/>
<dbReference type="RefSeq" id="WP_088053068.1">
    <property type="nucleotide sequence ID" value="NZ_BMJD01000006.1"/>
</dbReference>
<reference evidence="2" key="2">
    <citation type="submission" date="2020-09" db="EMBL/GenBank/DDBJ databases">
        <authorList>
            <person name="Sun Q."/>
            <person name="Zhou Y."/>
        </authorList>
    </citation>
    <scope>NUCLEOTIDE SEQUENCE</scope>
    <source>
        <strain evidence="2">CGMCC 1.15454</strain>
    </source>
</reference>
<dbReference type="EMBL" id="BMJD01000006">
    <property type="protein sequence ID" value="GGB36293.1"/>
    <property type="molecule type" value="Genomic_DNA"/>
</dbReference>
<dbReference type="InterPro" id="IPR050492">
    <property type="entry name" value="Bact_metal-bind_prot9"/>
</dbReference>